<evidence type="ECO:0000256" key="4">
    <source>
        <dbReference type="ARBA" id="ARBA00022475"/>
    </source>
</evidence>
<dbReference type="PANTHER" id="PTHR10110">
    <property type="entry name" value="SODIUM/HYDROGEN EXCHANGER"/>
    <property type="match status" value="1"/>
</dbReference>
<feature type="domain" description="Cation/H+ exchanger transmembrane" evidence="12">
    <location>
        <begin position="24"/>
        <end position="411"/>
    </location>
</feature>
<dbReference type="InterPro" id="IPR006153">
    <property type="entry name" value="Cation/H_exchanger_TM"/>
</dbReference>
<feature type="transmembrane region" description="Helical" evidence="11">
    <location>
        <begin position="201"/>
        <end position="225"/>
    </location>
</feature>
<evidence type="ECO:0000259" key="12">
    <source>
        <dbReference type="Pfam" id="PF00999"/>
    </source>
</evidence>
<keyword evidence="9 11" id="KW-0472">Membrane</keyword>
<organism evidence="13 14">
    <name type="scientific">Photobacterium lipolyticum</name>
    <dbReference type="NCBI Taxonomy" id="266810"/>
    <lineage>
        <taxon>Bacteria</taxon>
        <taxon>Pseudomonadati</taxon>
        <taxon>Pseudomonadota</taxon>
        <taxon>Gammaproteobacteria</taxon>
        <taxon>Vibrionales</taxon>
        <taxon>Vibrionaceae</taxon>
        <taxon>Photobacterium</taxon>
    </lineage>
</organism>
<keyword evidence="2" id="KW-0813">Transport</keyword>
<dbReference type="GO" id="GO:0015386">
    <property type="term" value="F:potassium:proton antiporter activity"/>
    <property type="evidence" value="ECO:0007669"/>
    <property type="project" value="TreeGrafter"/>
</dbReference>
<feature type="transmembrane region" description="Helical" evidence="11">
    <location>
        <begin position="74"/>
        <end position="91"/>
    </location>
</feature>
<feature type="transmembrane region" description="Helical" evidence="11">
    <location>
        <begin position="103"/>
        <end position="126"/>
    </location>
</feature>
<comment type="caution">
    <text evidence="13">The sequence shown here is derived from an EMBL/GenBank/DDBJ whole genome shotgun (WGS) entry which is preliminary data.</text>
</comment>
<evidence type="ECO:0000256" key="2">
    <source>
        <dbReference type="ARBA" id="ARBA00022448"/>
    </source>
</evidence>
<evidence type="ECO:0000256" key="6">
    <source>
        <dbReference type="ARBA" id="ARBA00022989"/>
    </source>
</evidence>
<feature type="transmembrane region" description="Helical" evidence="11">
    <location>
        <begin position="383"/>
        <end position="404"/>
    </location>
</feature>
<feature type="transmembrane region" description="Helical" evidence="11">
    <location>
        <begin position="40"/>
        <end position="62"/>
    </location>
</feature>
<dbReference type="GO" id="GO:0015385">
    <property type="term" value="F:sodium:proton antiporter activity"/>
    <property type="evidence" value="ECO:0007669"/>
    <property type="project" value="InterPro"/>
</dbReference>
<feature type="transmembrane region" description="Helical" evidence="11">
    <location>
        <begin position="359"/>
        <end position="377"/>
    </location>
</feature>
<evidence type="ECO:0000256" key="8">
    <source>
        <dbReference type="ARBA" id="ARBA00023065"/>
    </source>
</evidence>
<dbReference type="GO" id="GO:0051453">
    <property type="term" value="P:regulation of intracellular pH"/>
    <property type="evidence" value="ECO:0007669"/>
    <property type="project" value="TreeGrafter"/>
</dbReference>
<keyword evidence="6 11" id="KW-1133">Transmembrane helix</keyword>
<dbReference type="InterPro" id="IPR018422">
    <property type="entry name" value="Cation/H_exchanger_CPA1"/>
</dbReference>
<evidence type="ECO:0000256" key="7">
    <source>
        <dbReference type="ARBA" id="ARBA00023053"/>
    </source>
</evidence>
<comment type="subcellular location">
    <subcellularLocation>
        <location evidence="1">Cell membrane</location>
        <topology evidence="1">Multi-pass membrane protein</topology>
    </subcellularLocation>
</comment>
<dbReference type="GO" id="GO:0005886">
    <property type="term" value="C:plasma membrane"/>
    <property type="evidence" value="ECO:0007669"/>
    <property type="project" value="UniProtKB-SubCell"/>
</dbReference>
<dbReference type="PANTHER" id="PTHR10110:SF86">
    <property type="entry name" value="SODIUM_HYDROGEN EXCHANGER 7"/>
    <property type="match status" value="1"/>
</dbReference>
<name>A0A2T3N0C4_9GAMM</name>
<evidence type="ECO:0000256" key="9">
    <source>
        <dbReference type="ARBA" id="ARBA00023136"/>
    </source>
</evidence>
<keyword evidence="10" id="KW-0739">Sodium transport</keyword>
<sequence>MQRMPMEHAPSTSTLTAALVGLMLLATALLLIANRIKWPFTVLLVIAGLLLHAAGMDTLTGLDSFTRPEVATEIILVILLPTLIFESAFNLDASRLRYNWRAIFTLAVPGTVLSTLLIGAIVGLLTPLPWEVALLLGSVLSATDPISVIALFKKLGAPKDLTLLIEGESLFNDATAIILSKLLLAALLTGIGMPDAVLSGLLSFIIIMAGGITIGGLLGIAFAWIAGQVDDEPFVEITLTLVLAYGSYLLADFLGMSGILATVTAGLVLGSIGRPRLSTSACRYLENYWSYSAFAANSLIFLLVGLRADLGMILDTGPILLAVLLAMLLSRAAVIYGLTPLTGRISRHSHPISYSYRHLLFWGGLRGAITLALALSLEHTFALGETIVALATGAVLFTVLVQGLTMGRLVQRLKLDRPELSHQLMRLEGWISAYWAAKAEVENLKTTPELSTASLDDMLCGLDAAMTRLSAELKTLRVEKIDLETEWRLFLIRCFNIEITYLHQLSESGYLTESAFLRLRASILQQLDALRHDYPLPEHKRLMIRSKPSALLMRCFLGRYEYRSWYGKEEYLEAWGRAQSCGHLLAILKDMQQDHTTSNALIPRAQQLYLSWLNISKARLEELQTTHPESIRSLGTQQLKYLIINIQRQAIKRQVRAGTLTEGIAEIMLRELSGELMHARKEKFSLLPGRIAELLSRTRPQHRSSRYF</sequence>
<evidence type="ECO:0000256" key="3">
    <source>
        <dbReference type="ARBA" id="ARBA00022449"/>
    </source>
</evidence>
<evidence type="ECO:0000256" key="1">
    <source>
        <dbReference type="ARBA" id="ARBA00004651"/>
    </source>
</evidence>
<keyword evidence="3" id="KW-0050">Antiport</keyword>
<evidence type="ECO:0000256" key="11">
    <source>
        <dbReference type="SAM" id="Phobius"/>
    </source>
</evidence>
<dbReference type="Gene3D" id="6.10.140.1330">
    <property type="match status" value="1"/>
</dbReference>
<evidence type="ECO:0000313" key="14">
    <source>
        <dbReference type="Proteomes" id="UP000240904"/>
    </source>
</evidence>
<feature type="transmembrane region" description="Helical" evidence="11">
    <location>
        <begin position="288"/>
        <end position="306"/>
    </location>
</feature>
<keyword evidence="4" id="KW-1003">Cell membrane</keyword>
<proteinExistence type="predicted"/>
<evidence type="ECO:0000313" key="13">
    <source>
        <dbReference type="EMBL" id="PSW05685.1"/>
    </source>
</evidence>
<keyword evidence="8" id="KW-0406">Ion transport</keyword>
<dbReference type="AlphaFoldDB" id="A0A2T3N0C4"/>
<dbReference type="Proteomes" id="UP000240904">
    <property type="component" value="Unassembled WGS sequence"/>
</dbReference>
<evidence type="ECO:0000256" key="10">
    <source>
        <dbReference type="ARBA" id="ARBA00023201"/>
    </source>
</evidence>
<dbReference type="OrthoDB" id="9774146at2"/>
<feature type="transmembrane region" description="Helical" evidence="11">
    <location>
        <begin position="12"/>
        <end position="33"/>
    </location>
</feature>
<dbReference type="Pfam" id="PF00999">
    <property type="entry name" value="Na_H_Exchanger"/>
    <property type="match status" value="1"/>
</dbReference>
<feature type="transmembrane region" description="Helical" evidence="11">
    <location>
        <begin position="245"/>
        <end position="268"/>
    </location>
</feature>
<protein>
    <recommendedName>
        <fullName evidence="12">Cation/H+ exchanger transmembrane domain-containing protein</fullName>
    </recommendedName>
</protein>
<keyword evidence="14" id="KW-1185">Reference proteome</keyword>
<dbReference type="EMBL" id="PYMC01000004">
    <property type="protein sequence ID" value="PSW05685.1"/>
    <property type="molecule type" value="Genomic_DNA"/>
</dbReference>
<keyword evidence="7" id="KW-0915">Sodium</keyword>
<evidence type="ECO:0000256" key="5">
    <source>
        <dbReference type="ARBA" id="ARBA00022692"/>
    </source>
</evidence>
<keyword evidence="5 11" id="KW-0812">Transmembrane</keyword>
<dbReference type="GO" id="GO:0098719">
    <property type="term" value="P:sodium ion import across plasma membrane"/>
    <property type="evidence" value="ECO:0007669"/>
    <property type="project" value="TreeGrafter"/>
</dbReference>
<feature type="transmembrane region" description="Helical" evidence="11">
    <location>
        <begin position="318"/>
        <end position="338"/>
    </location>
</feature>
<reference evidence="13 14" key="1">
    <citation type="submission" date="2018-03" db="EMBL/GenBank/DDBJ databases">
        <title>Whole genome sequencing of Histamine producing bacteria.</title>
        <authorList>
            <person name="Butler K."/>
        </authorList>
    </citation>
    <scope>NUCLEOTIDE SEQUENCE [LARGE SCALE GENOMIC DNA]</scope>
    <source>
        <strain evidence="13 14">DSM 16190</strain>
    </source>
</reference>
<gene>
    <name evidence="13" type="ORF">C9I89_08035</name>
</gene>
<accession>A0A2T3N0C4</accession>